<dbReference type="Pfam" id="PF01431">
    <property type="entry name" value="Peptidase_M13"/>
    <property type="match status" value="1"/>
</dbReference>
<protein>
    <recommendedName>
        <fullName evidence="1">Peptidase M13 C-terminal domain-containing protein</fullName>
    </recommendedName>
</protein>
<dbReference type="InterPro" id="IPR018497">
    <property type="entry name" value="Peptidase_M13_C"/>
</dbReference>
<gene>
    <name evidence="2" type="ORF">PMAYCL1PPCAC_05367</name>
</gene>
<dbReference type="AlphaFoldDB" id="A0AAN4ZCD3"/>
<dbReference type="Proteomes" id="UP001328107">
    <property type="component" value="Unassembled WGS sequence"/>
</dbReference>
<feature type="non-terminal residue" evidence="2">
    <location>
        <position position="384"/>
    </location>
</feature>
<dbReference type="Gene3D" id="3.40.390.10">
    <property type="entry name" value="Collagenase (Catalytic Domain)"/>
    <property type="match status" value="1"/>
</dbReference>
<dbReference type="GO" id="GO:0004222">
    <property type="term" value="F:metalloendopeptidase activity"/>
    <property type="evidence" value="ECO:0007669"/>
    <property type="project" value="InterPro"/>
</dbReference>
<sequence>MDFNESSSSLICELISDTTTMIDRVLTTVKPPFSKLFGRDDAVTFFNSLQSRAEMIEFMKSNNSLTDFHDLSEIARTMEVKILENIESSKWLHGDMISDYVREKIKDKVSCIQIYHDFDEHDKNMTYILKINNNFNYHLYFTNKRKTGIFALDTLLRIRYAKEELFKKANNTPEDIFVGRINDNFGFNAFFDGITKTVTMLAPLMLRNSFSSKILKEPFITYHVLGHELYHSLFGAGGPALDALNGHRGKCIMNHYQKSCSKFAIGACTSGRHTFNEDTPDVESNRLVYRILGDLYNDQQLNTVIDGLDTTLEQAYFYYVASSSCERDEVRSQELADLDPHSANNIRINAGFSLMPEFTKAFRCKEGDPMFIKKEESCYVFGPD</sequence>
<accession>A0AAN4ZCD3</accession>
<dbReference type="PROSITE" id="PS51885">
    <property type="entry name" value="NEPRILYSIN"/>
    <property type="match status" value="1"/>
</dbReference>
<dbReference type="InterPro" id="IPR000718">
    <property type="entry name" value="Peptidase_M13"/>
</dbReference>
<organism evidence="2 3">
    <name type="scientific">Pristionchus mayeri</name>
    <dbReference type="NCBI Taxonomy" id="1317129"/>
    <lineage>
        <taxon>Eukaryota</taxon>
        <taxon>Metazoa</taxon>
        <taxon>Ecdysozoa</taxon>
        <taxon>Nematoda</taxon>
        <taxon>Chromadorea</taxon>
        <taxon>Rhabditida</taxon>
        <taxon>Rhabditina</taxon>
        <taxon>Diplogasteromorpha</taxon>
        <taxon>Diplogasteroidea</taxon>
        <taxon>Neodiplogasteridae</taxon>
        <taxon>Pristionchus</taxon>
    </lineage>
</organism>
<keyword evidence="3" id="KW-1185">Reference proteome</keyword>
<dbReference type="GO" id="GO:0016485">
    <property type="term" value="P:protein processing"/>
    <property type="evidence" value="ECO:0007669"/>
    <property type="project" value="TreeGrafter"/>
</dbReference>
<name>A0AAN4ZCD3_9BILA</name>
<dbReference type="EMBL" id="BTRK01000002">
    <property type="protein sequence ID" value="GMR35172.1"/>
    <property type="molecule type" value="Genomic_DNA"/>
</dbReference>
<proteinExistence type="predicted"/>
<dbReference type="PANTHER" id="PTHR11733:SF208">
    <property type="entry name" value="PEPTIDASE M13 C-TERMINAL DOMAIN-CONTAINING PROTEIN"/>
    <property type="match status" value="1"/>
</dbReference>
<evidence type="ECO:0000313" key="3">
    <source>
        <dbReference type="Proteomes" id="UP001328107"/>
    </source>
</evidence>
<reference evidence="3" key="1">
    <citation type="submission" date="2022-10" db="EMBL/GenBank/DDBJ databases">
        <title>Genome assembly of Pristionchus species.</title>
        <authorList>
            <person name="Yoshida K."/>
            <person name="Sommer R.J."/>
        </authorList>
    </citation>
    <scope>NUCLEOTIDE SEQUENCE [LARGE SCALE GENOMIC DNA]</scope>
    <source>
        <strain evidence="3">RS5460</strain>
    </source>
</reference>
<comment type="caution">
    <text evidence="2">The sequence shown here is derived from an EMBL/GenBank/DDBJ whole genome shotgun (WGS) entry which is preliminary data.</text>
</comment>
<dbReference type="PANTHER" id="PTHR11733">
    <property type="entry name" value="ZINC METALLOPROTEASE FAMILY M13 NEPRILYSIN-RELATED"/>
    <property type="match status" value="1"/>
</dbReference>
<evidence type="ECO:0000313" key="2">
    <source>
        <dbReference type="EMBL" id="GMR35172.1"/>
    </source>
</evidence>
<dbReference type="GO" id="GO:0005886">
    <property type="term" value="C:plasma membrane"/>
    <property type="evidence" value="ECO:0007669"/>
    <property type="project" value="TreeGrafter"/>
</dbReference>
<feature type="domain" description="Peptidase M13 C-terminal" evidence="1">
    <location>
        <begin position="188"/>
        <end position="378"/>
    </location>
</feature>
<dbReference type="InterPro" id="IPR024079">
    <property type="entry name" value="MetalloPept_cat_dom_sf"/>
</dbReference>
<evidence type="ECO:0000259" key="1">
    <source>
        <dbReference type="Pfam" id="PF01431"/>
    </source>
</evidence>
<dbReference type="SUPFAM" id="SSF55486">
    <property type="entry name" value="Metalloproteases ('zincins'), catalytic domain"/>
    <property type="match status" value="1"/>
</dbReference>